<keyword evidence="3" id="KW-1185">Reference proteome</keyword>
<name>A0A0R0AQ61_9GAMM</name>
<keyword evidence="1" id="KW-0812">Transmembrane</keyword>
<dbReference type="RefSeq" id="WP_057646234.1">
    <property type="nucleotide sequence ID" value="NZ_LLXU01000070.1"/>
</dbReference>
<evidence type="ECO:0000313" key="2">
    <source>
        <dbReference type="EMBL" id="KRG44058.1"/>
    </source>
</evidence>
<dbReference type="EMBL" id="LLXU01000070">
    <property type="protein sequence ID" value="KRG44058.1"/>
    <property type="molecule type" value="Genomic_DNA"/>
</dbReference>
<keyword evidence="1" id="KW-1133">Transmembrane helix</keyword>
<evidence type="ECO:0000313" key="3">
    <source>
        <dbReference type="Proteomes" id="UP000051802"/>
    </source>
</evidence>
<feature type="transmembrane region" description="Helical" evidence="1">
    <location>
        <begin position="86"/>
        <end position="105"/>
    </location>
</feature>
<reference evidence="2 3" key="1">
    <citation type="submission" date="2015-10" db="EMBL/GenBank/DDBJ databases">
        <title>Genome sequencing and analysis of members of genus Stenotrophomonas.</title>
        <authorList>
            <person name="Patil P.P."/>
            <person name="Midha S."/>
            <person name="Patil P.B."/>
        </authorList>
    </citation>
    <scope>NUCLEOTIDE SEQUENCE [LARGE SCALE GENOMIC DNA]</scope>
    <source>
        <strain evidence="2 3">JCM 16536</strain>
    </source>
</reference>
<dbReference type="InterPro" id="IPR041916">
    <property type="entry name" value="Anti_sigma_zinc_sf"/>
</dbReference>
<sequence length="245" mass="27019">MNPLLDATERDLRLHAYVDDQLDPAARAEVEAWLRDHPEDAARVAAWRRDAAALRTAWAWTERVPLQAELDPAQLRRRRHARQRTWMGMAAACVLALGAGGWGGWQLHGARLQAERAPMADAMAAYRLFATQDAALEYRDGASDEARLRDWLATQFHDAVALPDLRAQGLRPRGGRLLSTPEGAAAMLVYEDAAGSRVALYVRPLAPRLRAGERTEDGLHARYWSQGAASYALVAPVAALARTRG</sequence>
<dbReference type="Proteomes" id="UP000051802">
    <property type="component" value="Unassembled WGS sequence"/>
</dbReference>
<dbReference type="AlphaFoldDB" id="A0A0R0AQ61"/>
<accession>A0A0R0AQ61</accession>
<proteinExistence type="predicted"/>
<gene>
    <name evidence="2" type="ORF">ARC20_08860</name>
</gene>
<protein>
    <recommendedName>
        <fullName evidence="4">Anti-sigma factor</fullName>
    </recommendedName>
</protein>
<keyword evidence="1" id="KW-0472">Membrane</keyword>
<dbReference type="Gene3D" id="1.10.10.1320">
    <property type="entry name" value="Anti-sigma factor, zinc-finger domain"/>
    <property type="match status" value="1"/>
</dbReference>
<dbReference type="STRING" id="676599.ARC20_08860"/>
<dbReference type="OrthoDB" id="9152892at2"/>
<organism evidence="2 3">
    <name type="scientific">Stenotrophomonas panacihumi</name>
    <dbReference type="NCBI Taxonomy" id="676599"/>
    <lineage>
        <taxon>Bacteria</taxon>
        <taxon>Pseudomonadati</taxon>
        <taxon>Pseudomonadota</taxon>
        <taxon>Gammaproteobacteria</taxon>
        <taxon>Lysobacterales</taxon>
        <taxon>Lysobacteraceae</taxon>
        <taxon>Stenotrophomonas</taxon>
    </lineage>
</organism>
<evidence type="ECO:0000256" key="1">
    <source>
        <dbReference type="SAM" id="Phobius"/>
    </source>
</evidence>
<evidence type="ECO:0008006" key="4">
    <source>
        <dbReference type="Google" id="ProtNLM"/>
    </source>
</evidence>
<comment type="caution">
    <text evidence="2">The sequence shown here is derived from an EMBL/GenBank/DDBJ whole genome shotgun (WGS) entry which is preliminary data.</text>
</comment>